<feature type="compositionally biased region" description="Polar residues" evidence="1">
    <location>
        <begin position="96"/>
        <end position="105"/>
    </location>
</feature>
<dbReference type="AlphaFoldDB" id="A0A5P1EID7"/>
<feature type="signal peptide" evidence="2">
    <location>
        <begin position="1"/>
        <end position="26"/>
    </location>
</feature>
<feature type="region of interest" description="Disordered" evidence="1">
    <location>
        <begin position="81"/>
        <end position="137"/>
    </location>
</feature>
<dbReference type="Proteomes" id="UP000243459">
    <property type="component" value="Chromosome 7"/>
</dbReference>
<proteinExistence type="predicted"/>
<dbReference type="Gramene" id="ONK65646">
    <property type="protein sequence ID" value="ONK65646"/>
    <property type="gene ID" value="A4U43_C07F39210"/>
</dbReference>
<dbReference type="EMBL" id="CM007387">
    <property type="protein sequence ID" value="ONK65646.1"/>
    <property type="molecule type" value="Genomic_DNA"/>
</dbReference>
<keyword evidence="4" id="KW-1185">Reference proteome</keyword>
<organism evidence="3 4">
    <name type="scientific">Asparagus officinalis</name>
    <name type="common">Garden asparagus</name>
    <dbReference type="NCBI Taxonomy" id="4686"/>
    <lineage>
        <taxon>Eukaryota</taxon>
        <taxon>Viridiplantae</taxon>
        <taxon>Streptophyta</taxon>
        <taxon>Embryophyta</taxon>
        <taxon>Tracheophyta</taxon>
        <taxon>Spermatophyta</taxon>
        <taxon>Magnoliopsida</taxon>
        <taxon>Liliopsida</taxon>
        <taxon>Asparagales</taxon>
        <taxon>Asparagaceae</taxon>
        <taxon>Asparagoideae</taxon>
        <taxon>Asparagus</taxon>
    </lineage>
</organism>
<evidence type="ECO:0000256" key="1">
    <source>
        <dbReference type="SAM" id="MobiDB-lite"/>
    </source>
</evidence>
<protein>
    <recommendedName>
        <fullName evidence="5">Bulb-type lectin domain-containing protein</fullName>
    </recommendedName>
</protein>
<evidence type="ECO:0000313" key="4">
    <source>
        <dbReference type="Proteomes" id="UP000243459"/>
    </source>
</evidence>
<keyword evidence="2" id="KW-0732">Signal</keyword>
<gene>
    <name evidence="3" type="ORF">A4U43_C07F39210</name>
</gene>
<evidence type="ECO:0008006" key="5">
    <source>
        <dbReference type="Google" id="ProtNLM"/>
    </source>
</evidence>
<name>A0A5P1EID7_ASPOF</name>
<feature type="chain" id="PRO_5024464586" description="Bulb-type lectin domain-containing protein" evidence="2">
    <location>
        <begin position="27"/>
        <end position="137"/>
    </location>
</feature>
<reference evidence="4" key="1">
    <citation type="journal article" date="2017" name="Nat. Commun.">
        <title>The asparagus genome sheds light on the origin and evolution of a young Y chromosome.</title>
        <authorList>
            <person name="Harkess A."/>
            <person name="Zhou J."/>
            <person name="Xu C."/>
            <person name="Bowers J.E."/>
            <person name="Van der Hulst R."/>
            <person name="Ayyampalayam S."/>
            <person name="Mercati F."/>
            <person name="Riccardi P."/>
            <person name="McKain M.R."/>
            <person name="Kakrana A."/>
            <person name="Tang H."/>
            <person name="Ray J."/>
            <person name="Groenendijk J."/>
            <person name="Arikit S."/>
            <person name="Mathioni S.M."/>
            <person name="Nakano M."/>
            <person name="Shan H."/>
            <person name="Telgmann-Rauber A."/>
            <person name="Kanno A."/>
            <person name="Yue Z."/>
            <person name="Chen H."/>
            <person name="Li W."/>
            <person name="Chen Y."/>
            <person name="Xu X."/>
            <person name="Zhang Y."/>
            <person name="Luo S."/>
            <person name="Chen H."/>
            <person name="Gao J."/>
            <person name="Mao Z."/>
            <person name="Pires J.C."/>
            <person name="Luo M."/>
            <person name="Kudrna D."/>
            <person name="Wing R.A."/>
            <person name="Meyers B.C."/>
            <person name="Yi K."/>
            <person name="Kong H."/>
            <person name="Lavrijsen P."/>
            <person name="Sunseri F."/>
            <person name="Falavigna A."/>
            <person name="Ye Y."/>
            <person name="Leebens-Mack J.H."/>
            <person name="Chen G."/>
        </authorList>
    </citation>
    <scope>NUCLEOTIDE SEQUENCE [LARGE SCALE GENOMIC DNA]</scope>
    <source>
        <strain evidence="4">cv. DH0086</strain>
    </source>
</reference>
<accession>A0A5P1EID7</accession>
<evidence type="ECO:0000313" key="3">
    <source>
        <dbReference type="EMBL" id="ONK65646.1"/>
    </source>
</evidence>
<sequence>MEAGNARSFLQVTVLLLILSSPTATARDTITPGEPPCAARDLSLWPAELRVGFFNPPNSNNSYVGLWYNKISQVTVLWVGQPPKSPRQLHRPSYPSPTTEGSPSLPQTPPRSSGRVKLYRQADSSGSKTTQRTETWS</sequence>
<feature type="compositionally biased region" description="Polar residues" evidence="1">
    <location>
        <begin position="122"/>
        <end position="137"/>
    </location>
</feature>
<evidence type="ECO:0000256" key="2">
    <source>
        <dbReference type="SAM" id="SignalP"/>
    </source>
</evidence>